<dbReference type="Pfam" id="PF21262">
    <property type="entry name" value="RRP40_S1"/>
    <property type="match status" value="1"/>
</dbReference>
<keyword evidence="4" id="KW-1185">Reference proteome</keyword>
<reference evidence="3" key="1">
    <citation type="submission" date="2021-01" db="EMBL/GenBank/DDBJ databases">
        <authorList>
            <consortium name="Genoscope - CEA"/>
            <person name="William W."/>
        </authorList>
    </citation>
    <scope>NUCLEOTIDE SEQUENCE</scope>
</reference>
<dbReference type="Proteomes" id="UP000688137">
    <property type="component" value="Unassembled WGS sequence"/>
</dbReference>
<feature type="domain" description="K Homology" evidence="2">
    <location>
        <begin position="158"/>
        <end position="206"/>
    </location>
</feature>
<dbReference type="PANTHER" id="PTHR21321">
    <property type="entry name" value="PNAS-3 RELATED"/>
    <property type="match status" value="1"/>
</dbReference>
<dbReference type="GO" id="GO:0000177">
    <property type="term" value="C:cytoplasmic exosome (RNase complex)"/>
    <property type="evidence" value="ECO:0007669"/>
    <property type="project" value="TreeGrafter"/>
</dbReference>
<dbReference type="OMA" id="SYMAFPN"/>
<evidence type="ECO:0000313" key="3">
    <source>
        <dbReference type="EMBL" id="CAD8043820.1"/>
    </source>
</evidence>
<dbReference type="InterPro" id="IPR049469">
    <property type="entry name" value="RRP40_KH-I"/>
</dbReference>
<dbReference type="GO" id="GO:0071034">
    <property type="term" value="P:CUT catabolic process"/>
    <property type="evidence" value="ECO:0007669"/>
    <property type="project" value="TreeGrafter"/>
</dbReference>
<dbReference type="GO" id="GO:0000467">
    <property type="term" value="P:exonucleolytic trimming to generate mature 3'-end of 5.8S rRNA from tricistronic rRNA transcript (SSU-rRNA, 5.8S rRNA, LSU-rRNA)"/>
    <property type="evidence" value="ECO:0007669"/>
    <property type="project" value="TreeGrafter"/>
</dbReference>
<dbReference type="GO" id="GO:0003723">
    <property type="term" value="F:RNA binding"/>
    <property type="evidence" value="ECO:0007669"/>
    <property type="project" value="InterPro"/>
</dbReference>
<dbReference type="GO" id="GO:0071038">
    <property type="term" value="P:TRAMP-dependent tRNA surveillance pathway"/>
    <property type="evidence" value="ECO:0007669"/>
    <property type="project" value="TreeGrafter"/>
</dbReference>
<dbReference type="Pfam" id="PF15985">
    <property type="entry name" value="KH_6"/>
    <property type="match status" value="1"/>
</dbReference>
<dbReference type="InterPro" id="IPR004088">
    <property type="entry name" value="KH_dom_type_1"/>
</dbReference>
<dbReference type="GO" id="GO:0071035">
    <property type="term" value="P:nuclear polyadenylation-dependent rRNA catabolic process"/>
    <property type="evidence" value="ECO:0007669"/>
    <property type="project" value="TreeGrafter"/>
</dbReference>
<name>A0A8S1JT90_PARPR</name>
<organism evidence="3 4">
    <name type="scientific">Paramecium primaurelia</name>
    <dbReference type="NCBI Taxonomy" id="5886"/>
    <lineage>
        <taxon>Eukaryota</taxon>
        <taxon>Sar</taxon>
        <taxon>Alveolata</taxon>
        <taxon>Ciliophora</taxon>
        <taxon>Intramacronucleata</taxon>
        <taxon>Oligohymenophorea</taxon>
        <taxon>Peniculida</taxon>
        <taxon>Parameciidae</taxon>
        <taxon>Paramecium</taxon>
    </lineage>
</organism>
<evidence type="ECO:0000256" key="1">
    <source>
        <dbReference type="ARBA" id="ARBA00004123"/>
    </source>
</evidence>
<gene>
    <name evidence="3" type="ORF">PPRIM_AZ9-3.1.T0050474</name>
</gene>
<protein>
    <recommendedName>
        <fullName evidence="2">K Homology domain-containing protein</fullName>
    </recommendedName>
</protein>
<dbReference type="InterPro" id="IPR026699">
    <property type="entry name" value="Exosome_RNA_bind1/RRP40/RRP4"/>
</dbReference>
<sequence>MQSALVYITLPGEKIPLKSLVIGNTIKTNKQDVNITKSLEIETKHAGWFWLDQQKIAICHNPIYYTPEIEDYVIVQVTGKNSEYYFCDLGNGLVYNLNQMDFEGATKKNKPNIQVGQFLYARVIELNHYLKGKLSCINPQSKKEWTTGENLFRELIGGVIVDLPLNFVQSLLSSQTKPELFKEISKHSSFEVCVGKNGRIWIKGADAILIINLLKRCAPLQLEQQLNLINKFASQFQQ</sequence>
<dbReference type="PANTHER" id="PTHR21321:SF1">
    <property type="entry name" value="EXOSOME COMPLEX COMPONENT RRP40"/>
    <property type="match status" value="1"/>
</dbReference>
<accession>A0A8S1JT90</accession>
<comment type="subcellular location">
    <subcellularLocation>
        <location evidence="1">Nucleus</location>
    </subcellularLocation>
</comment>
<dbReference type="EMBL" id="CAJJDM010000002">
    <property type="protein sequence ID" value="CAD8043820.1"/>
    <property type="molecule type" value="Genomic_DNA"/>
</dbReference>
<dbReference type="CDD" id="cd22526">
    <property type="entry name" value="KH-I_Rrp40"/>
    <property type="match status" value="1"/>
</dbReference>
<comment type="caution">
    <text evidence="3">The sequence shown here is derived from an EMBL/GenBank/DDBJ whole genome shotgun (WGS) entry which is preliminary data.</text>
</comment>
<dbReference type="GO" id="GO:0000176">
    <property type="term" value="C:nuclear exosome (RNase complex)"/>
    <property type="evidence" value="ECO:0007669"/>
    <property type="project" value="TreeGrafter"/>
</dbReference>
<dbReference type="GO" id="GO:0034475">
    <property type="term" value="P:U4 snRNA 3'-end processing"/>
    <property type="evidence" value="ECO:0007669"/>
    <property type="project" value="TreeGrafter"/>
</dbReference>
<evidence type="ECO:0000259" key="2">
    <source>
        <dbReference type="Pfam" id="PF15985"/>
    </source>
</evidence>
<proteinExistence type="predicted"/>
<dbReference type="GO" id="GO:0071051">
    <property type="term" value="P:poly(A)-dependent snoRNA 3'-end processing"/>
    <property type="evidence" value="ECO:0007669"/>
    <property type="project" value="TreeGrafter"/>
</dbReference>
<dbReference type="AlphaFoldDB" id="A0A8S1JT90"/>
<evidence type="ECO:0000313" key="4">
    <source>
        <dbReference type="Proteomes" id="UP000688137"/>
    </source>
</evidence>